<evidence type="ECO:0000313" key="3">
    <source>
        <dbReference type="Proteomes" id="UP000243797"/>
    </source>
</evidence>
<dbReference type="Proteomes" id="UP000243797">
    <property type="component" value="Unassembled WGS sequence"/>
</dbReference>
<protein>
    <submittedName>
        <fullName evidence="2">Uncharacterized protein</fullName>
    </submittedName>
</protein>
<dbReference type="InParanoid" id="A0A2K1QWE9"/>
<sequence length="139" mass="15405">MANTKIDGSRDEEAFTSFKQQVDDLVQEWASTGKDMEDKKLREWVTCEKIAILKARKEDNDKRARQAHRKIEILDKLLQEAKKAKEGLHGGYPQAAGGDMPDIGGIDLKDEASGTEGRTKNAQGSGILDELMAAMEDID</sequence>
<gene>
    <name evidence="2" type="ORF">CAC42_2563</name>
</gene>
<comment type="caution">
    <text evidence="2">The sequence shown here is derived from an EMBL/GenBank/DDBJ whole genome shotgun (WGS) entry which is preliminary data.</text>
</comment>
<dbReference type="EMBL" id="NKHZ01000032">
    <property type="protein sequence ID" value="PNS19386.1"/>
    <property type="molecule type" value="Genomic_DNA"/>
</dbReference>
<organism evidence="2 3">
    <name type="scientific">Sphaceloma murrayae</name>
    <dbReference type="NCBI Taxonomy" id="2082308"/>
    <lineage>
        <taxon>Eukaryota</taxon>
        <taxon>Fungi</taxon>
        <taxon>Dikarya</taxon>
        <taxon>Ascomycota</taxon>
        <taxon>Pezizomycotina</taxon>
        <taxon>Dothideomycetes</taxon>
        <taxon>Dothideomycetidae</taxon>
        <taxon>Myriangiales</taxon>
        <taxon>Elsinoaceae</taxon>
        <taxon>Sphaceloma</taxon>
    </lineage>
</organism>
<reference evidence="2 3" key="1">
    <citation type="submission" date="2017-06" db="EMBL/GenBank/DDBJ databases">
        <title>Draft genome sequence of a variant of Elsinoe murrayae.</title>
        <authorList>
            <person name="Cheng Q."/>
        </authorList>
    </citation>
    <scope>NUCLEOTIDE SEQUENCE [LARGE SCALE GENOMIC DNA]</scope>
    <source>
        <strain evidence="2 3">CQ-2017a</strain>
    </source>
</reference>
<evidence type="ECO:0000313" key="2">
    <source>
        <dbReference type="EMBL" id="PNS19386.1"/>
    </source>
</evidence>
<evidence type="ECO:0000256" key="1">
    <source>
        <dbReference type="SAM" id="MobiDB-lite"/>
    </source>
</evidence>
<name>A0A2K1QWE9_9PEZI</name>
<accession>A0A2K1QWE9</accession>
<proteinExistence type="predicted"/>
<keyword evidence="3" id="KW-1185">Reference proteome</keyword>
<dbReference type="AlphaFoldDB" id="A0A2K1QWE9"/>
<feature type="region of interest" description="Disordered" evidence="1">
    <location>
        <begin position="85"/>
        <end position="126"/>
    </location>
</feature>